<comment type="similarity">
    <text evidence="2">Belongs to the bZIP family.</text>
</comment>
<organism evidence="10 11">
    <name type="scientific">Larinioides sclopetarius</name>
    <dbReference type="NCBI Taxonomy" id="280406"/>
    <lineage>
        <taxon>Eukaryota</taxon>
        <taxon>Metazoa</taxon>
        <taxon>Ecdysozoa</taxon>
        <taxon>Arthropoda</taxon>
        <taxon>Chelicerata</taxon>
        <taxon>Arachnida</taxon>
        <taxon>Araneae</taxon>
        <taxon>Araneomorphae</taxon>
        <taxon>Entelegynae</taxon>
        <taxon>Araneoidea</taxon>
        <taxon>Araneidae</taxon>
        <taxon>Larinioides</taxon>
    </lineage>
</organism>
<dbReference type="PROSITE" id="PS00036">
    <property type="entry name" value="BZIP_BASIC"/>
    <property type="match status" value="1"/>
</dbReference>
<keyword evidence="5" id="KW-0804">Transcription</keyword>
<evidence type="ECO:0000256" key="5">
    <source>
        <dbReference type="ARBA" id="ARBA00023163"/>
    </source>
</evidence>
<feature type="coiled-coil region" evidence="7">
    <location>
        <begin position="342"/>
        <end position="369"/>
    </location>
</feature>
<evidence type="ECO:0000256" key="3">
    <source>
        <dbReference type="ARBA" id="ARBA00023015"/>
    </source>
</evidence>
<dbReference type="PROSITE" id="PS50217">
    <property type="entry name" value="BZIP"/>
    <property type="match status" value="1"/>
</dbReference>
<evidence type="ECO:0000256" key="4">
    <source>
        <dbReference type="ARBA" id="ARBA00023125"/>
    </source>
</evidence>
<gene>
    <name evidence="10" type="ORF">LARSCL_LOCUS12141</name>
</gene>
<evidence type="ECO:0000256" key="2">
    <source>
        <dbReference type="ARBA" id="ARBA00007163"/>
    </source>
</evidence>
<reference evidence="10 11" key="1">
    <citation type="submission" date="2024-04" db="EMBL/GenBank/DDBJ databases">
        <authorList>
            <person name="Rising A."/>
            <person name="Reimegard J."/>
            <person name="Sonavane S."/>
            <person name="Akerstrom W."/>
            <person name="Nylinder S."/>
            <person name="Hedman E."/>
            <person name="Kallberg Y."/>
        </authorList>
    </citation>
    <scope>NUCLEOTIDE SEQUENCE [LARGE SCALE GENOMIC DNA]</scope>
</reference>
<dbReference type="Pfam" id="PF00170">
    <property type="entry name" value="bZIP_1"/>
    <property type="match status" value="1"/>
</dbReference>
<proteinExistence type="inferred from homology"/>
<dbReference type="Gene3D" id="1.20.5.170">
    <property type="match status" value="1"/>
</dbReference>
<dbReference type="PANTHER" id="PTHR13044">
    <property type="entry name" value="ACTIVATING TRANSCRIPTION FACTOR ATF 4/5"/>
    <property type="match status" value="1"/>
</dbReference>
<dbReference type="Proteomes" id="UP001497382">
    <property type="component" value="Unassembled WGS sequence"/>
</dbReference>
<dbReference type="AlphaFoldDB" id="A0AAV2AF53"/>
<dbReference type="GO" id="GO:0000977">
    <property type="term" value="F:RNA polymerase II transcription regulatory region sequence-specific DNA binding"/>
    <property type="evidence" value="ECO:0007669"/>
    <property type="project" value="TreeGrafter"/>
</dbReference>
<dbReference type="InterPro" id="IPR046347">
    <property type="entry name" value="bZIP_sf"/>
</dbReference>
<feature type="compositionally biased region" description="Polar residues" evidence="8">
    <location>
        <begin position="195"/>
        <end position="212"/>
    </location>
</feature>
<dbReference type="GO" id="GO:0005634">
    <property type="term" value="C:nucleus"/>
    <property type="evidence" value="ECO:0007669"/>
    <property type="project" value="UniProtKB-SubCell"/>
</dbReference>
<dbReference type="CDD" id="cd14692">
    <property type="entry name" value="bZIP_ATF4"/>
    <property type="match status" value="1"/>
</dbReference>
<dbReference type="PANTHER" id="PTHR13044:SF14">
    <property type="entry name" value="CRYPTOCEPHAL, ISOFORM A"/>
    <property type="match status" value="1"/>
</dbReference>
<accession>A0AAV2AF53</accession>
<keyword evidence="6" id="KW-0539">Nucleus</keyword>
<evidence type="ECO:0000256" key="7">
    <source>
        <dbReference type="SAM" id="Coils"/>
    </source>
</evidence>
<keyword evidence="4" id="KW-0238">DNA-binding</keyword>
<dbReference type="GO" id="GO:0001228">
    <property type="term" value="F:DNA-binding transcription activator activity, RNA polymerase II-specific"/>
    <property type="evidence" value="ECO:0007669"/>
    <property type="project" value="TreeGrafter"/>
</dbReference>
<evidence type="ECO:0000313" key="10">
    <source>
        <dbReference type="EMBL" id="CAL1282577.1"/>
    </source>
</evidence>
<feature type="compositionally biased region" description="Polar residues" evidence="8">
    <location>
        <begin position="219"/>
        <end position="246"/>
    </location>
</feature>
<name>A0AAV2AF53_9ARAC</name>
<feature type="domain" description="BZIP" evidence="9">
    <location>
        <begin position="317"/>
        <end position="380"/>
    </location>
</feature>
<keyword evidence="11" id="KW-1185">Reference proteome</keyword>
<evidence type="ECO:0000259" key="9">
    <source>
        <dbReference type="PROSITE" id="PS50217"/>
    </source>
</evidence>
<dbReference type="InterPro" id="IPR004827">
    <property type="entry name" value="bZIP"/>
</dbReference>
<evidence type="ECO:0000256" key="8">
    <source>
        <dbReference type="SAM" id="MobiDB-lite"/>
    </source>
</evidence>
<dbReference type="SUPFAM" id="SSF57959">
    <property type="entry name" value="Leucine zipper domain"/>
    <property type="match status" value="1"/>
</dbReference>
<dbReference type="SMART" id="SM00338">
    <property type="entry name" value="BRLZ"/>
    <property type="match status" value="1"/>
</dbReference>
<sequence length="388" mass="43060">MCFLRSPLLPGWLESSKMVEYEPLIWEGWQEDATLFPTAEPNGFLNFDELLDGKINNEVPLDADCNDLNWLDEKVDLSNILQTPPTEEEYRLIDDAVNLLFDSGNIDSYLSSDLSKNESNVLNTSINDTQDQAASSDNFTFTAPCYEAISAAGSPASSFIDKSEYLTSTGICLSPPGQVVPAEFCQSPSYSSMSRGRLPSNISDSPSGQSTADEYCQSPDFSSLLGSPETSDVFSPAPSASNSINEEATAEPSVSVMVCDLNPEIIMSDSEDLSIEEVTRSVKRRKFVSNGKEIPKVRVTLDNVFHPYKKPGGGRVRNKNDRKKVQNKEAAARYRMKKKLEQKEINDEVSTLESQQKDLQKKHDSLVSEIKYLKSLMCEILQKKGVLK</sequence>
<comment type="subcellular location">
    <subcellularLocation>
        <location evidence="1">Nucleus</location>
    </subcellularLocation>
</comment>
<evidence type="ECO:0000256" key="1">
    <source>
        <dbReference type="ARBA" id="ARBA00004123"/>
    </source>
</evidence>
<evidence type="ECO:0000313" key="11">
    <source>
        <dbReference type="Proteomes" id="UP001497382"/>
    </source>
</evidence>
<feature type="region of interest" description="Disordered" evidence="8">
    <location>
        <begin position="195"/>
        <end position="249"/>
    </location>
</feature>
<keyword evidence="7" id="KW-0175">Coiled coil</keyword>
<protein>
    <recommendedName>
        <fullName evidence="9">BZIP domain-containing protein</fullName>
    </recommendedName>
</protein>
<dbReference type="EMBL" id="CAXIEN010000156">
    <property type="protein sequence ID" value="CAL1282577.1"/>
    <property type="molecule type" value="Genomic_DNA"/>
</dbReference>
<evidence type="ECO:0000256" key="6">
    <source>
        <dbReference type="ARBA" id="ARBA00023242"/>
    </source>
</evidence>
<comment type="caution">
    <text evidence="10">The sequence shown here is derived from an EMBL/GenBank/DDBJ whole genome shotgun (WGS) entry which is preliminary data.</text>
</comment>
<keyword evidence="3" id="KW-0805">Transcription regulation</keyword>